<protein>
    <submittedName>
        <fullName evidence="1">Uncharacterized protein</fullName>
    </submittedName>
</protein>
<reference evidence="1 2" key="1">
    <citation type="journal article" date="2013" name="ISME J.">
        <title>A metabolic model for members of the genus Tetrasphaera involved in enhanced biological phosphorus removal.</title>
        <authorList>
            <person name="Kristiansen R."/>
            <person name="Nguyen H.T.T."/>
            <person name="Saunders A.M."/>
            <person name="Nielsen J.L."/>
            <person name="Wimmer R."/>
            <person name="Le V.Q."/>
            <person name="McIlroy S.J."/>
            <person name="Petrovski S."/>
            <person name="Seviour R.J."/>
            <person name="Calteau A."/>
            <person name="Nielsen K.L."/>
            <person name="Nielsen P.H."/>
        </authorList>
    </citation>
    <scope>NUCLEOTIDE SEQUENCE [LARGE SCALE GENOMIC DNA]</scope>
    <source>
        <strain evidence="1 2">Ben 74</strain>
    </source>
</reference>
<keyword evidence="2" id="KW-1185">Reference proteome</keyword>
<gene>
    <name evidence="1" type="ORF">BN13_80066</name>
</gene>
<evidence type="ECO:0000313" key="2">
    <source>
        <dbReference type="Proteomes" id="UP000035720"/>
    </source>
</evidence>
<proteinExistence type="predicted"/>
<organism evidence="1 2">
    <name type="scientific">Nostocoides jenkinsii Ben 74</name>
    <dbReference type="NCBI Taxonomy" id="1193518"/>
    <lineage>
        <taxon>Bacteria</taxon>
        <taxon>Bacillati</taxon>
        <taxon>Actinomycetota</taxon>
        <taxon>Actinomycetes</taxon>
        <taxon>Micrococcales</taxon>
        <taxon>Intrasporangiaceae</taxon>
        <taxon>Nostocoides</taxon>
    </lineage>
</organism>
<dbReference type="STRING" id="1193518.BN13_80066"/>
<accession>A0A077MGR3</accession>
<evidence type="ECO:0000313" key="1">
    <source>
        <dbReference type="EMBL" id="CCI54697.1"/>
    </source>
</evidence>
<dbReference type="AlphaFoldDB" id="A0A077MGR3"/>
<dbReference type="Proteomes" id="UP000035720">
    <property type="component" value="Unassembled WGS sequence"/>
</dbReference>
<comment type="caution">
    <text evidence="1">The sequence shown here is derived from an EMBL/GenBank/DDBJ whole genome shotgun (WGS) entry which is preliminary data.</text>
</comment>
<name>A0A077MGR3_9MICO</name>
<sequence length="122" mass="12625">MGPDGPGDSSGPPALSRGMNSDVFAIALADEAARAVKESKIVVAMQPGSDWAAGLPLAVRAMAQYVLADGEPVERVTVMVDQAGVAEKFVGTLTAVDDATLALRCPAWEITFPLDAIVLMVL</sequence>
<dbReference type="EMBL" id="CAJC01000194">
    <property type="protein sequence ID" value="CCI54697.1"/>
    <property type="molecule type" value="Genomic_DNA"/>
</dbReference>